<keyword evidence="1" id="KW-1133">Transmembrane helix</keyword>
<evidence type="ECO:0000313" key="3">
    <source>
        <dbReference type="Proteomes" id="UP000807469"/>
    </source>
</evidence>
<dbReference type="EMBL" id="MU155365">
    <property type="protein sequence ID" value="KAF9474714.1"/>
    <property type="molecule type" value="Genomic_DNA"/>
</dbReference>
<evidence type="ECO:0000313" key="2">
    <source>
        <dbReference type="EMBL" id="KAF9474714.1"/>
    </source>
</evidence>
<sequence>MRTWITHSSIRYVEWVYLSRVVPPLTLSLTNTDKRWRCQKTETDERSSRGKSVADKCPRTAKWVITIHKRKSRVPTGRFSLRAWMYVCAMTVCGRFRAHMHMRGLDNM</sequence>
<protein>
    <submittedName>
        <fullName evidence="2">Uncharacterized protein</fullName>
    </submittedName>
</protein>
<evidence type="ECO:0000256" key="1">
    <source>
        <dbReference type="SAM" id="Phobius"/>
    </source>
</evidence>
<feature type="transmembrane region" description="Helical" evidence="1">
    <location>
        <begin position="79"/>
        <end position="98"/>
    </location>
</feature>
<comment type="caution">
    <text evidence="2">The sequence shown here is derived from an EMBL/GenBank/DDBJ whole genome shotgun (WGS) entry which is preliminary data.</text>
</comment>
<dbReference type="Proteomes" id="UP000807469">
    <property type="component" value="Unassembled WGS sequence"/>
</dbReference>
<accession>A0A9P6CVZ8</accession>
<name>A0A9P6CVZ8_9AGAR</name>
<reference evidence="2" key="1">
    <citation type="submission" date="2020-11" db="EMBL/GenBank/DDBJ databases">
        <authorList>
            <consortium name="DOE Joint Genome Institute"/>
            <person name="Ahrendt S."/>
            <person name="Riley R."/>
            <person name="Andreopoulos W."/>
            <person name="Labutti K."/>
            <person name="Pangilinan J."/>
            <person name="Ruiz-Duenas F.J."/>
            <person name="Barrasa J.M."/>
            <person name="Sanchez-Garcia M."/>
            <person name="Camarero S."/>
            <person name="Miyauchi S."/>
            <person name="Serrano A."/>
            <person name="Linde D."/>
            <person name="Babiker R."/>
            <person name="Drula E."/>
            <person name="Ayuso-Fernandez I."/>
            <person name="Pacheco R."/>
            <person name="Padilla G."/>
            <person name="Ferreira P."/>
            <person name="Barriuso J."/>
            <person name="Kellner H."/>
            <person name="Castanera R."/>
            <person name="Alfaro M."/>
            <person name="Ramirez L."/>
            <person name="Pisabarro A.G."/>
            <person name="Kuo A."/>
            <person name="Tritt A."/>
            <person name="Lipzen A."/>
            <person name="He G."/>
            <person name="Yan M."/>
            <person name="Ng V."/>
            <person name="Cullen D."/>
            <person name="Martin F."/>
            <person name="Rosso M.-N."/>
            <person name="Henrissat B."/>
            <person name="Hibbett D."/>
            <person name="Martinez A.T."/>
            <person name="Grigoriev I.V."/>
        </authorList>
    </citation>
    <scope>NUCLEOTIDE SEQUENCE</scope>
    <source>
        <strain evidence="2">CIRM-BRFM 674</strain>
    </source>
</reference>
<proteinExistence type="predicted"/>
<dbReference type="AlphaFoldDB" id="A0A9P6CVZ8"/>
<organism evidence="2 3">
    <name type="scientific">Pholiota conissans</name>
    <dbReference type="NCBI Taxonomy" id="109636"/>
    <lineage>
        <taxon>Eukaryota</taxon>
        <taxon>Fungi</taxon>
        <taxon>Dikarya</taxon>
        <taxon>Basidiomycota</taxon>
        <taxon>Agaricomycotina</taxon>
        <taxon>Agaricomycetes</taxon>
        <taxon>Agaricomycetidae</taxon>
        <taxon>Agaricales</taxon>
        <taxon>Agaricineae</taxon>
        <taxon>Strophariaceae</taxon>
        <taxon>Pholiota</taxon>
    </lineage>
</organism>
<keyword evidence="3" id="KW-1185">Reference proteome</keyword>
<keyword evidence="1" id="KW-0472">Membrane</keyword>
<keyword evidence="1" id="KW-0812">Transmembrane</keyword>
<gene>
    <name evidence="2" type="ORF">BDN70DRAFT_297749</name>
</gene>